<dbReference type="STRING" id="487184.SAMN05216421_1723"/>
<dbReference type="RefSeq" id="WP_093393227.1">
    <property type="nucleotide sequence ID" value="NZ_LT629736.1"/>
</dbReference>
<dbReference type="EMBL" id="LT629736">
    <property type="protein sequence ID" value="SDS54643.1"/>
    <property type="molecule type" value="Genomic_DNA"/>
</dbReference>
<evidence type="ECO:0000256" key="1">
    <source>
        <dbReference type="SAM" id="SignalP"/>
    </source>
</evidence>
<dbReference type="AlphaFoldDB" id="A0A1H1T3E9"/>
<name>A0A1H1T3E9_9GAMM</name>
<evidence type="ECO:0000313" key="3">
    <source>
        <dbReference type="Proteomes" id="UP000243207"/>
    </source>
</evidence>
<feature type="signal peptide" evidence="1">
    <location>
        <begin position="1"/>
        <end position="23"/>
    </location>
</feature>
<organism evidence="2 3">
    <name type="scientific">Halopseudomonas xinjiangensis</name>
    <dbReference type="NCBI Taxonomy" id="487184"/>
    <lineage>
        <taxon>Bacteria</taxon>
        <taxon>Pseudomonadati</taxon>
        <taxon>Pseudomonadota</taxon>
        <taxon>Gammaproteobacteria</taxon>
        <taxon>Pseudomonadales</taxon>
        <taxon>Pseudomonadaceae</taxon>
        <taxon>Halopseudomonas</taxon>
    </lineage>
</organism>
<accession>A0A1H1T3E9</accession>
<protein>
    <submittedName>
        <fullName evidence="2">Uncharacterized protein</fullName>
    </submittedName>
</protein>
<dbReference type="OrthoDB" id="6162547at2"/>
<reference evidence="3" key="1">
    <citation type="submission" date="2016-10" db="EMBL/GenBank/DDBJ databases">
        <authorList>
            <person name="Varghese N."/>
            <person name="Submissions S."/>
        </authorList>
    </citation>
    <scope>NUCLEOTIDE SEQUENCE [LARGE SCALE GENOMIC DNA]</scope>
    <source>
        <strain evidence="3">NRRL B-51270</strain>
    </source>
</reference>
<evidence type="ECO:0000313" key="2">
    <source>
        <dbReference type="EMBL" id="SDS54643.1"/>
    </source>
</evidence>
<sequence>MNRCTRLLLALFFTLVLPINGMAQSLMQTGSSIPSEAPALKHDMHSMMSADEMHGAMAACDDHESNGVVCDSGQECKTSGLLQLHVAKSHALPPGQPPLMLSASFVPLPLPEPLWHPPRS</sequence>
<proteinExistence type="predicted"/>
<gene>
    <name evidence="2" type="ORF">SAMN05216421_1723</name>
</gene>
<keyword evidence="1" id="KW-0732">Signal</keyword>
<keyword evidence="3" id="KW-1185">Reference proteome</keyword>
<dbReference type="Proteomes" id="UP000243207">
    <property type="component" value="Chromosome I"/>
</dbReference>
<feature type="chain" id="PRO_5009260747" evidence="1">
    <location>
        <begin position="24"/>
        <end position="120"/>
    </location>
</feature>